<keyword evidence="13 14" id="KW-0676">Redox-active center</keyword>
<evidence type="ECO:0000256" key="5">
    <source>
        <dbReference type="ARBA" id="ARBA00022519"/>
    </source>
</evidence>
<evidence type="ECO:0000256" key="6">
    <source>
        <dbReference type="ARBA" id="ARBA00022692"/>
    </source>
</evidence>
<sequence length="167" mass="18090">MTLPTSRLLYLLIFLSSAGLIAGAMFFEHIMELEPCPLCMSQRIAVLALGLVGLIGWIHNPTGKGKRVYGGFILLFALMGAALAIRQLYIQHLPPDAVPACLPSLEYLVEVMPIVELMSVMLSGTGDCAEVQWVFLGLSIPGWTLVCFIGYALLGILELVRKPASSN</sequence>
<reference evidence="16 17" key="1">
    <citation type="submission" date="2017-03" db="EMBL/GenBank/DDBJ databases">
        <authorList>
            <person name="Afonso C.L."/>
            <person name="Miller P.J."/>
            <person name="Scott M.A."/>
            <person name="Spackman E."/>
            <person name="Goraichik I."/>
            <person name="Dimitrov K.M."/>
            <person name="Suarez D.L."/>
            <person name="Swayne D.E."/>
        </authorList>
    </citation>
    <scope>NUCLEOTIDE SEQUENCE [LARGE SCALE GENOMIC DNA]</scope>
    <source>
        <strain evidence="16">SB41UT1</strain>
    </source>
</reference>
<feature type="transmembrane region" description="Helical" evidence="15">
    <location>
        <begin position="140"/>
        <end position="160"/>
    </location>
</feature>
<comment type="caution">
    <text evidence="14">Lacks conserved residue(s) required for the propagation of feature annotation.</text>
</comment>
<comment type="subcellular location">
    <subcellularLocation>
        <location evidence="1">Cell inner membrane</location>
        <topology evidence="1">Multi-pass membrane protein</topology>
    </subcellularLocation>
    <subcellularLocation>
        <location evidence="14">Cell membrane</location>
        <topology evidence="14">Multi-pass membrane protein</topology>
    </subcellularLocation>
</comment>
<organism evidence="16 17">
    <name type="scientific">Parendozoicomonas haliclonae</name>
    <dbReference type="NCBI Taxonomy" id="1960125"/>
    <lineage>
        <taxon>Bacteria</taxon>
        <taxon>Pseudomonadati</taxon>
        <taxon>Pseudomonadota</taxon>
        <taxon>Gammaproteobacteria</taxon>
        <taxon>Oceanospirillales</taxon>
        <taxon>Endozoicomonadaceae</taxon>
        <taxon>Parendozoicomonas</taxon>
    </lineage>
</organism>
<dbReference type="Pfam" id="PF02600">
    <property type="entry name" value="DsbB"/>
    <property type="match status" value="1"/>
</dbReference>
<dbReference type="PANTHER" id="PTHR36570:SF3">
    <property type="entry name" value="DISULFIDE BOND FORMATION PROTEIN B"/>
    <property type="match status" value="1"/>
</dbReference>
<evidence type="ECO:0000313" key="17">
    <source>
        <dbReference type="Proteomes" id="UP000196573"/>
    </source>
</evidence>
<dbReference type="GO" id="GO:0015035">
    <property type="term" value="F:protein-disulfide reductase activity"/>
    <property type="evidence" value="ECO:0007669"/>
    <property type="project" value="UniProtKB-UniRule"/>
</dbReference>
<feature type="topological domain" description="Cytoplasmic" evidence="14">
    <location>
        <begin position="162"/>
        <end position="167"/>
    </location>
</feature>
<keyword evidence="11 14" id="KW-1015">Disulfide bond</keyword>
<feature type="topological domain" description="Cytoplasmic" evidence="14">
    <location>
        <begin position="1"/>
        <end position="9"/>
    </location>
</feature>
<evidence type="ECO:0000256" key="11">
    <source>
        <dbReference type="ARBA" id="ARBA00023157"/>
    </source>
</evidence>
<feature type="topological domain" description="Periplasmic" evidence="14">
    <location>
        <begin position="27"/>
        <end position="44"/>
    </location>
</feature>
<dbReference type="EMBL" id="FWPT01000004">
    <property type="protein sequence ID" value="SMA45660.1"/>
    <property type="molecule type" value="Genomic_DNA"/>
</dbReference>
<dbReference type="InterPro" id="IPR003752">
    <property type="entry name" value="DiS_bond_form_DsbB/BdbC"/>
</dbReference>
<keyword evidence="5" id="KW-0997">Cell inner membrane</keyword>
<evidence type="ECO:0000256" key="7">
    <source>
        <dbReference type="ARBA" id="ARBA00022982"/>
    </source>
</evidence>
<feature type="transmembrane region" description="Helical" evidence="15">
    <location>
        <begin position="40"/>
        <end position="58"/>
    </location>
</feature>
<keyword evidence="12 14" id="KW-0143">Chaperone</keyword>
<evidence type="ECO:0000256" key="10">
    <source>
        <dbReference type="ARBA" id="ARBA00023136"/>
    </source>
</evidence>
<dbReference type="GO" id="GO:0006457">
    <property type="term" value="P:protein folding"/>
    <property type="evidence" value="ECO:0007669"/>
    <property type="project" value="InterPro"/>
</dbReference>
<accession>A0A1X7AIS5</accession>
<evidence type="ECO:0000256" key="2">
    <source>
        <dbReference type="ARBA" id="ARBA00008823"/>
    </source>
</evidence>
<name>A0A1X7AIS5_9GAMM</name>
<evidence type="ECO:0000256" key="14">
    <source>
        <dbReference type="HAMAP-Rule" id="MF_00286"/>
    </source>
</evidence>
<evidence type="ECO:0000256" key="15">
    <source>
        <dbReference type="SAM" id="Phobius"/>
    </source>
</evidence>
<proteinExistence type="inferred from homology"/>
<evidence type="ECO:0000256" key="9">
    <source>
        <dbReference type="ARBA" id="ARBA00023002"/>
    </source>
</evidence>
<dbReference type="RefSeq" id="WP_087109336.1">
    <property type="nucleotide sequence ID" value="NZ_CBCSCN010000002.1"/>
</dbReference>
<evidence type="ECO:0000256" key="12">
    <source>
        <dbReference type="ARBA" id="ARBA00023186"/>
    </source>
</evidence>
<keyword evidence="9 14" id="KW-0560">Oxidoreductase</keyword>
<dbReference type="AlphaFoldDB" id="A0A1X7AIS5"/>
<dbReference type="InterPro" id="IPR050183">
    <property type="entry name" value="DsbB"/>
</dbReference>
<feature type="transmembrane region" description="Helical" evidence="15">
    <location>
        <begin position="7"/>
        <end position="28"/>
    </location>
</feature>
<keyword evidence="7 14" id="KW-0249">Electron transport</keyword>
<dbReference type="HAMAP" id="MF_00286">
    <property type="entry name" value="DsbB"/>
    <property type="match status" value="1"/>
</dbReference>
<gene>
    <name evidence="14 16" type="primary">dsbB</name>
    <name evidence="16" type="ORF">EHSB41UT_01972</name>
</gene>
<feature type="disulfide bond" description="Redox-active" evidence="14">
    <location>
        <begin position="36"/>
        <end position="39"/>
    </location>
</feature>
<feature type="transmembrane region" description="Helical" evidence="15">
    <location>
        <begin position="70"/>
        <end position="89"/>
    </location>
</feature>
<dbReference type="InterPro" id="IPR022920">
    <property type="entry name" value="Disulphide_bond_form_DsbB"/>
</dbReference>
<dbReference type="OrthoDB" id="3711263at2"/>
<dbReference type="PANTHER" id="PTHR36570">
    <property type="entry name" value="DISULFIDE BOND FORMATION PROTEIN B"/>
    <property type="match status" value="1"/>
</dbReference>
<evidence type="ECO:0000256" key="1">
    <source>
        <dbReference type="ARBA" id="ARBA00004429"/>
    </source>
</evidence>
<dbReference type="Gene3D" id="1.20.1550.10">
    <property type="entry name" value="DsbB-like"/>
    <property type="match status" value="1"/>
</dbReference>
<comment type="similarity">
    <text evidence="2 14">Belongs to the DsbB family.</text>
</comment>
<keyword evidence="4 14" id="KW-1003">Cell membrane</keyword>
<comment type="function">
    <text evidence="14">Required for disulfide bond formation in some periplasmic proteins. Acts by oxidizing the DsbA protein.</text>
</comment>
<keyword evidence="6 14" id="KW-0812">Transmembrane</keyword>
<evidence type="ECO:0000256" key="8">
    <source>
        <dbReference type="ARBA" id="ARBA00022989"/>
    </source>
</evidence>
<dbReference type="GO" id="GO:0005886">
    <property type="term" value="C:plasma membrane"/>
    <property type="evidence" value="ECO:0007669"/>
    <property type="project" value="UniProtKB-SubCell"/>
</dbReference>
<dbReference type="SUPFAM" id="SSF158442">
    <property type="entry name" value="DsbB-like"/>
    <property type="match status" value="1"/>
</dbReference>
<dbReference type="InterPro" id="IPR023380">
    <property type="entry name" value="DsbB-like_sf"/>
</dbReference>
<keyword evidence="3 14" id="KW-0813">Transport</keyword>
<evidence type="ECO:0000256" key="3">
    <source>
        <dbReference type="ARBA" id="ARBA00022448"/>
    </source>
</evidence>
<evidence type="ECO:0000313" key="16">
    <source>
        <dbReference type="EMBL" id="SMA45660.1"/>
    </source>
</evidence>
<keyword evidence="17" id="KW-1185">Reference proteome</keyword>
<feature type="topological domain" description="Cytoplasmic" evidence="14">
    <location>
        <begin position="62"/>
        <end position="67"/>
    </location>
</feature>
<dbReference type="GO" id="GO:0009055">
    <property type="term" value="F:electron transfer activity"/>
    <property type="evidence" value="ECO:0007669"/>
    <property type="project" value="UniProtKB-UniRule"/>
</dbReference>
<evidence type="ECO:0000256" key="4">
    <source>
        <dbReference type="ARBA" id="ARBA00022475"/>
    </source>
</evidence>
<evidence type="ECO:0000256" key="13">
    <source>
        <dbReference type="ARBA" id="ARBA00023284"/>
    </source>
</evidence>
<dbReference type="Proteomes" id="UP000196573">
    <property type="component" value="Unassembled WGS sequence"/>
</dbReference>
<keyword evidence="8 14" id="KW-1133">Transmembrane helix</keyword>
<keyword evidence="10 14" id="KW-0472">Membrane</keyword>
<protein>
    <recommendedName>
        <fullName evidence="14">Disulfide bond formation protein B</fullName>
    </recommendedName>
    <alternativeName>
        <fullName evidence="14">Disulfide oxidoreductase</fullName>
    </alternativeName>
</protein>